<evidence type="ECO:0000313" key="1">
    <source>
        <dbReference type="EMBL" id="RAS58876.1"/>
    </source>
</evidence>
<comment type="caution">
    <text evidence="1">The sequence shown here is derived from an EMBL/GenBank/DDBJ whole genome shotgun (WGS) entry which is preliminary data.</text>
</comment>
<reference evidence="1 2" key="1">
    <citation type="submission" date="2018-06" db="EMBL/GenBank/DDBJ databases">
        <title>Genomic Encyclopedia of Type Strains, Phase IV (KMG-IV): sequencing the most valuable type-strain genomes for metagenomic binning, comparative biology and taxonomic classification.</title>
        <authorList>
            <person name="Goeker M."/>
        </authorList>
    </citation>
    <scope>NUCLEOTIDE SEQUENCE [LARGE SCALE GENOMIC DNA]</scope>
    <source>
        <strain evidence="1 2">DSM 45479</strain>
    </source>
</reference>
<dbReference type="EMBL" id="QLTT01000017">
    <property type="protein sequence ID" value="RAS58876.1"/>
    <property type="molecule type" value="Genomic_DNA"/>
</dbReference>
<dbReference type="Proteomes" id="UP000248714">
    <property type="component" value="Unassembled WGS sequence"/>
</dbReference>
<dbReference type="RefSeq" id="WP_170166803.1">
    <property type="nucleotide sequence ID" value="NZ_QLTT01000017.1"/>
</dbReference>
<gene>
    <name evidence="1" type="ORF">C8D87_11746</name>
</gene>
<protein>
    <submittedName>
        <fullName evidence="1">Uncharacterized protein</fullName>
    </submittedName>
</protein>
<evidence type="ECO:0000313" key="2">
    <source>
        <dbReference type="Proteomes" id="UP000248714"/>
    </source>
</evidence>
<keyword evidence="2" id="KW-1185">Reference proteome</keyword>
<sequence length="57" mass="6249">MARQVMHIKKSRSWWDGSVTTLCGLKILDPERIWFPSLSGNVSCPACVAASENGARS</sequence>
<proteinExistence type="predicted"/>
<name>A0ABX9DY58_9PSEU</name>
<organism evidence="1 2">
    <name type="scientific">Lentzea atacamensis</name>
    <dbReference type="NCBI Taxonomy" id="531938"/>
    <lineage>
        <taxon>Bacteria</taxon>
        <taxon>Bacillati</taxon>
        <taxon>Actinomycetota</taxon>
        <taxon>Actinomycetes</taxon>
        <taxon>Pseudonocardiales</taxon>
        <taxon>Pseudonocardiaceae</taxon>
        <taxon>Lentzea</taxon>
    </lineage>
</organism>
<accession>A0ABX9DY58</accession>